<sequence>MKEKYWKVICRYGHVGRKNEVSVARYICTEDNATIIDVMHLVSSMPGVKNRGMAFIEPIDNLTYLKGKSLEEDNLYLQKLMTYNPTNQLIGGCVPCA</sequence>
<accession>A0AAC9WHG0</accession>
<dbReference type="EMBL" id="CP017603">
    <property type="protein sequence ID" value="AOY74704.1"/>
    <property type="molecule type" value="Genomic_DNA"/>
</dbReference>
<protein>
    <submittedName>
        <fullName evidence="2">Uncharacterized protein</fullName>
    </submittedName>
</protein>
<keyword evidence="3" id="KW-1185">Reference proteome</keyword>
<dbReference type="EMBL" id="CP020559">
    <property type="protein sequence ID" value="ARE89082.1"/>
    <property type="molecule type" value="Genomic_DNA"/>
</dbReference>
<evidence type="ECO:0000313" key="4">
    <source>
        <dbReference type="Proteomes" id="UP000192478"/>
    </source>
</evidence>
<evidence type="ECO:0000313" key="1">
    <source>
        <dbReference type="EMBL" id="AOY74704.1"/>
    </source>
</evidence>
<evidence type="ECO:0000313" key="2">
    <source>
        <dbReference type="EMBL" id="ARE89082.1"/>
    </source>
</evidence>
<dbReference type="Proteomes" id="UP000177894">
    <property type="component" value="Chromosome"/>
</dbReference>
<dbReference type="Proteomes" id="UP000192478">
    <property type="component" value="Chromosome"/>
</dbReference>
<dbReference type="RefSeq" id="WP_070963597.1">
    <property type="nucleotide sequence ID" value="NZ_CP017603.1"/>
</dbReference>
<name>A0AAC9WHG0_9CLOT</name>
<dbReference type="KEGG" id="cfm:BJL90_01280"/>
<gene>
    <name evidence="1" type="ORF">BJL90_01280</name>
    <name evidence="2" type="ORF">CLFO_34880</name>
</gene>
<reference evidence="1 3" key="1">
    <citation type="submission" date="2016-10" db="EMBL/GenBank/DDBJ databases">
        <title>Complete Genome Sequence of Acetogen Clostridium formicoaceticum ATCC 27076.</title>
        <authorList>
            <person name="Bao T."/>
            <person name="Cheng C."/>
            <person name="Zhao J."/>
            <person name="Yang S.-T."/>
            <person name="Wang J."/>
            <person name="Wang M."/>
        </authorList>
    </citation>
    <scope>NUCLEOTIDE SEQUENCE [LARGE SCALE GENOMIC DNA]</scope>
    <source>
        <strain evidence="1 3">ATCC 27076</strain>
    </source>
</reference>
<proteinExistence type="predicted"/>
<organism evidence="2 4">
    <name type="scientific">Clostridium formicaceticum</name>
    <dbReference type="NCBI Taxonomy" id="1497"/>
    <lineage>
        <taxon>Bacteria</taxon>
        <taxon>Bacillati</taxon>
        <taxon>Bacillota</taxon>
        <taxon>Clostridia</taxon>
        <taxon>Eubacteriales</taxon>
        <taxon>Clostridiaceae</taxon>
        <taxon>Clostridium</taxon>
    </lineage>
</organism>
<reference evidence="2 4" key="2">
    <citation type="submission" date="2017-03" db="EMBL/GenBank/DDBJ databases">
        <title>Complete sequence of Clostridium formicaceticum DSM 92.</title>
        <authorList>
            <person name="Poehlein A."/>
            <person name="Karl M."/>
            <person name="Bengelsdorf F.R."/>
            <person name="Duerre P."/>
            <person name="Daniel R."/>
        </authorList>
    </citation>
    <scope>NUCLEOTIDE SEQUENCE [LARGE SCALE GENOMIC DNA]</scope>
    <source>
        <strain evidence="2 4">DSM 92</strain>
    </source>
</reference>
<dbReference type="AlphaFoldDB" id="A0AAC9WHG0"/>
<evidence type="ECO:0000313" key="3">
    <source>
        <dbReference type="Proteomes" id="UP000177894"/>
    </source>
</evidence>